<dbReference type="Gene3D" id="1.20.5.2950">
    <property type="match status" value="1"/>
</dbReference>
<dbReference type="GO" id="GO:0046961">
    <property type="term" value="F:proton-transporting ATPase activity, rotational mechanism"/>
    <property type="evidence" value="ECO:0007669"/>
    <property type="project" value="InterPro"/>
</dbReference>
<dbReference type="GO" id="GO:0000221">
    <property type="term" value="C:vacuolar proton-transporting V-type ATPase, V1 domain"/>
    <property type="evidence" value="ECO:0007669"/>
    <property type="project" value="TreeGrafter"/>
</dbReference>
<proteinExistence type="inferred from homology"/>
<comment type="function">
    <text evidence="5">Subunit of the V1 complex of vacuolar(H+)-ATPase (V-ATPase), a multisubunit enzyme composed of a peripheral complex (V1) that hydrolyzes ATP and a membrane integral complex (V0) that translocates protons. V-ATPase is responsible for acidifying and maintaining the pH of intracellular compartments and in some cell types, is targeted to the plasma membrane, where it is responsible for acidifying the extracellular environment.</text>
</comment>
<dbReference type="PANTHER" id="PTHR12713:SF11">
    <property type="entry name" value="V-TYPE PROTON ATPASE SUBUNIT G"/>
    <property type="match status" value="1"/>
</dbReference>
<organism evidence="7">
    <name type="scientific">Neobodo designis</name>
    <name type="common">Flagellated protozoan</name>
    <name type="synonym">Bodo designis</name>
    <dbReference type="NCBI Taxonomy" id="312471"/>
    <lineage>
        <taxon>Eukaryota</taxon>
        <taxon>Discoba</taxon>
        <taxon>Euglenozoa</taxon>
        <taxon>Kinetoplastea</taxon>
        <taxon>Metakinetoplastina</taxon>
        <taxon>Neobodonida</taxon>
        <taxon>Neobodo</taxon>
    </lineage>
</organism>
<name>A0A6U4S3P3_NEODS</name>
<evidence type="ECO:0000256" key="1">
    <source>
        <dbReference type="ARBA" id="ARBA00010066"/>
    </source>
</evidence>
<accession>A0A6U4S3P3</accession>
<comment type="subunit">
    <text evidence="5">V-ATPase is a heteromultimeric enzyme made up of two complexes: the ATP-hydrolytic V1 complex and the proton translocation V0 complex.</text>
</comment>
<dbReference type="EMBL" id="HBGF01021855">
    <property type="protein sequence ID" value="CAD9115429.1"/>
    <property type="molecule type" value="Transcribed_RNA"/>
</dbReference>
<sequence>MPPKSDYVQRLLQAEESRNRMISEARARKTAQLKQAKVDAEKAVGDFKAEKDRELQQHKSTLDAGAAGERMALVNEAEKEIDKIRRTSNQRMGDVVSMMVDMITTVPRE</sequence>
<keyword evidence="2 5" id="KW-0813">Transport</keyword>
<keyword evidence="4 5" id="KW-0406">Ion transport</keyword>
<dbReference type="NCBIfam" id="TIGR01147">
    <property type="entry name" value="V_ATP_synt_G"/>
    <property type="match status" value="1"/>
</dbReference>
<dbReference type="EMBL" id="HBGF01021856">
    <property type="protein sequence ID" value="CAD9115431.1"/>
    <property type="molecule type" value="Transcribed_RNA"/>
</dbReference>
<reference evidence="7" key="1">
    <citation type="submission" date="2021-01" db="EMBL/GenBank/DDBJ databases">
        <authorList>
            <person name="Corre E."/>
            <person name="Pelletier E."/>
            <person name="Niang G."/>
            <person name="Scheremetjew M."/>
            <person name="Finn R."/>
            <person name="Kale V."/>
            <person name="Holt S."/>
            <person name="Cochrane G."/>
            <person name="Meng A."/>
            <person name="Brown T."/>
            <person name="Cohen L."/>
        </authorList>
    </citation>
    <scope>NUCLEOTIDE SEQUENCE</scope>
    <source>
        <strain evidence="7">CCAP 1951/1</strain>
    </source>
</reference>
<dbReference type="AlphaFoldDB" id="A0A6U4S3P3"/>
<dbReference type="InterPro" id="IPR005124">
    <property type="entry name" value="V-ATPase_G"/>
</dbReference>
<dbReference type="PANTHER" id="PTHR12713">
    <property type="entry name" value="VACUOLAR ATP SYNTHASE SUBUNIT G"/>
    <property type="match status" value="1"/>
</dbReference>
<protein>
    <recommendedName>
        <fullName evidence="5">V-type proton ATPase subunit G</fullName>
    </recommendedName>
</protein>
<comment type="similarity">
    <text evidence="1 5">Belongs to the V-ATPase G subunit family.</text>
</comment>
<evidence type="ECO:0000313" key="7">
    <source>
        <dbReference type="EMBL" id="CAD9115431.1"/>
    </source>
</evidence>
<evidence type="ECO:0000256" key="4">
    <source>
        <dbReference type="ARBA" id="ARBA00023065"/>
    </source>
</evidence>
<dbReference type="GO" id="GO:0016887">
    <property type="term" value="F:ATP hydrolysis activity"/>
    <property type="evidence" value="ECO:0007669"/>
    <property type="project" value="TreeGrafter"/>
</dbReference>
<evidence type="ECO:0000256" key="2">
    <source>
        <dbReference type="ARBA" id="ARBA00022448"/>
    </source>
</evidence>
<dbReference type="Pfam" id="PF03179">
    <property type="entry name" value="V-ATPase_G"/>
    <property type="match status" value="1"/>
</dbReference>
<evidence type="ECO:0000313" key="6">
    <source>
        <dbReference type="EMBL" id="CAD9115429.1"/>
    </source>
</evidence>
<evidence type="ECO:0000256" key="5">
    <source>
        <dbReference type="RuleBase" id="RU364019"/>
    </source>
</evidence>
<gene>
    <name evidence="6" type="ORF">NDES1114_LOCUS14424</name>
    <name evidence="7" type="ORF">NDES1114_LOCUS14425</name>
</gene>
<evidence type="ECO:0000256" key="3">
    <source>
        <dbReference type="ARBA" id="ARBA00022781"/>
    </source>
</evidence>
<keyword evidence="3 5" id="KW-0375">Hydrogen ion transport</keyword>